<gene>
    <name evidence="2" type="ORF">CEXT_179421</name>
</gene>
<feature type="compositionally biased region" description="Polar residues" evidence="1">
    <location>
        <begin position="1"/>
        <end position="11"/>
    </location>
</feature>
<organism evidence="2 3">
    <name type="scientific">Caerostris extrusa</name>
    <name type="common">Bark spider</name>
    <name type="synonym">Caerostris bankana</name>
    <dbReference type="NCBI Taxonomy" id="172846"/>
    <lineage>
        <taxon>Eukaryota</taxon>
        <taxon>Metazoa</taxon>
        <taxon>Ecdysozoa</taxon>
        <taxon>Arthropoda</taxon>
        <taxon>Chelicerata</taxon>
        <taxon>Arachnida</taxon>
        <taxon>Araneae</taxon>
        <taxon>Araneomorphae</taxon>
        <taxon>Entelegynae</taxon>
        <taxon>Araneoidea</taxon>
        <taxon>Araneidae</taxon>
        <taxon>Caerostris</taxon>
    </lineage>
</organism>
<feature type="compositionally biased region" description="Basic and acidic residues" evidence="1">
    <location>
        <begin position="12"/>
        <end position="25"/>
    </location>
</feature>
<evidence type="ECO:0000313" key="2">
    <source>
        <dbReference type="EMBL" id="GIX69473.1"/>
    </source>
</evidence>
<name>A0AAV4MAU7_CAEEX</name>
<dbReference type="AlphaFoldDB" id="A0AAV4MAU7"/>
<feature type="region of interest" description="Disordered" evidence="1">
    <location>
        <begin position="1"/>
        <end position="30"/>
    </location>
</feature>
<sequence length="94" mass="10834">MNSEDYLPTKTNSDDLTSRVETLERRGKKKNRGVGGGYFSYTSFLFDRECGINELSNNPTFFGESSVFIEWMVFNKKNINKKPSKTHIRSRVGE</sequence>
<comment type="caution">
    <text evidence="2">The sequence shown here is derived from an EMBL/GenBank/DDBJ whole genome shotgun (WGS) entry which is preliminary data.</text>
</comment>
<keyword evidence="3" id="KW-1185">Reference proteome</keyword>
<accession>A0AAV4MAU7</accession>
<dbReference type="Proteomes" id="UP001054945">
    <property type="component" value="Unassembled WGS sequence"/>
</dbReference>
<dbReference type="EMBL" id="BPLR01019587">
    <property type="protein sequence ID" value="GIX69473.1"/>
    <property type="molecule type" value="Genomic_DNA"/>
</dbReference>
<evidence type="ECO:0000256" key="1">
    <source>
        <dbReference type="SAM" id="MobiDB-lite"/>
    </source>
</evidence>
<proteinExistence type="predicted"/>
<evidence type="ECO:0000313" key="3">
    <source>
        <dbReference type="Proteomes" id="UP001054945"/>
    </source>
</evidence>
<reference evidence="2 3" key="1">
    <citation type="submission" date="2021-06" db="EMBL/GenBank/DDBJ databases">
        <title>Caerostris extrusa draft genome.</title>
        <authorList>
            <person name="Kono N."/>
            <person name="Arakawa K."/>
        </authorList>
    </citation>
    <scope>NUCLEOTIDE SEQUENCE [LARGE SCALE GENOMIC DNA]</scope>
</reference>
<protein>
    <submittedName>
        <fullName evidence="2">Uncharacterized protein</fullName>
    </submittedName>
</protein>